<dbReference type="GO" id="GO:0009279">
    <property type="term" value="C:cell outer membrane"/>
    <property type="evidence" value="ECO:0007669"/>
    <property type="project" value="UniProtKB-SubCell"/>
</dbReference>
<dbReference type="KEGG" id="spon:HME9304_01215"/>
<accession>A0A2Z4LQT8</accession>
<sequence length="686" mass="76733">MRNLCLSLCFLFFIKSWCQQVKNDTLTRLDEIILTEEVISKKAVGITPSSAIGTETFERFNPVDIPSGINQISGVYVLSGALNTNRITIRGVGARTPFGTDKLRLYFNGIPVTNGTGFSTIEAFDLENLGSLEVIKGPKGTAYGANLGGAILLNTKLAREGTTRLGNNFTAGSYGMFKNNVSVSHQDKGFGIKVSYNRLETDGFRQNNRFVRDGILVNSNLALSSKSTLGILVNHIDYNAQIPSSLGETDFREDPRRAAANWLAARGFEANKYTLTGLYHHYQITDKLKNTTSVFYTYLDKNEPRPFNILEEITNGFGLRSLFEGNFGKAEYVLGGELYKDEYEWSTFRNLFRDRDGDGSFRGNQISENKEFRTQLNLFGTLTYPFSAQFSAQMGLTYNKTDYDFRDLFNTGADNTSAERNFDDILLPSFGLRYTFANGNIYANVSRGFSNPSLEETLTPDGIINPDIAQETGTSYELGSKINLFDRKLVIGATLYRMDIKNLLVAQRVGEDQFVGRNAGETRHQGLELDAKYQIPIAKKILLSPYIGYTLNDHRFVDFVDGDADFSGNPLTGVPRHRISSGIDFMYMEGLRASLTHLYVDEIPLTDANTLQSEAFHVFNTRLNYRTPIGKHFSLGLNFGANNLFNTRFAQSVLINANSFGGAEPRYFYPGNDRNYFGGVRLGYLF</sequence>
<dbReference type="PANTHER" id="PTHR32552:SF81">
    <property type="entry name" value="TONB-DEPENDENT OUTER MEMBRANE RECEPTOR"/>
    <property type="match status" value="1"/>
</dbReference>
<evidence type="ECO:0000256" key="5">
    <source>
        <dbReference type="ARBA" id="ARBA00022692"/>
    </source>
</evidence>
<evidence type="ECO:0000313" key="16">
    <source>
        <dbReference type="Proteomes" id="UP000248536"/>
    </source>
</evidence>
<evidence type="ECO:0000256" key="4">
    <source>
        <dbReference type="ARBA" id="ARBA00022496"/>
    </source>
</evidence>
<evidence type="ECO:0008006" key="17">
    <source>
        <dbReference type="Google" id="ProtNLM"/>
    </source>
</evidence>
<evidence type="ECO:0000256" key="8">
    <source>
        <dbReference type="ARBA" id="ARBA00023077"/>
    </source>
</evidence>
<dbReference type="Pfam" id="PF00593">
    <property type="entry name" value="TonB_dep_Rec_b-barrel"/>
    <property type="match status" value="1"/>
</dbReference>
<keyword evidence="6" id="KW-0408">Iron</keyword>
<dbReference type="EMBL" id="CP030104">
    <property type="protein sequence ID" value="AWX44215.1"/>
    <property type="molecule type" value="Genomic_DNA"/>
</dbReference>
<evidence type="ECO:0000256" key="10">
    <source>
        <dbReference type="ARBA" id="ARBA00023237"/>
    </source>
</evidence>
<evidence type="ECO:0000256" key="12">
    <source>
        <dbReference type="RuleBase" id="RU003357"/>
    </source>
</evidence>
<keyword evidence="3 11" id="KW-1134">Transmembrane beta strand</keyword>
<feature type="domain" description="TonB-dependent receptor-like beta-barrel" evidence="13">
    <location>
        <begin position="227"/>
        <end position="644"/>
    </location>
</feature>
<keyword evidence="10 11" id="KW-0998">Cell outer membrane</keyword>
<evidence type="ECO:0000256" key="9">
    <source>
        <dbReference type="ARBA" id="ARBA00023136"/>
    </source>
</evidence>
<organism evidence="15 16">
    <name type="scientific">Flagellimonas maritima</name>
    <dbReference type="NCBI Taxonomy" id="1383885"/>
    <lineage>
        <taxon>Bacteria</taxon>
        <taxon>Pseudomonadati</taxon>
        <taxon>Bacteroidota</taxon>
        <taxon>Flavobacteriia</taxon>
        <taxon>Flavobacteriales</taxon>
        <taxon>Flavobacteriaceae</taxon>
        <taxon>Flagellimonas</taxon>
    </lineage>
</organism>
<keyword evidence="7" id="KW-0406">Ion transport</keyword>
<evidence type="ECO:0000256" key="2">
    <source>
        <dbReference type="ARBA" id="ARBA00022448"/>
    </source>
</evidence>
<comment type="similarity">
    <text evidence="11 12">Belongs to the TonB-dependent receptor family.</text>
</comment>
<evidence type="ECO:0000256" key="3">
    <source>
        <dbReference type="ARBA" id="ARBA00022452"/>
    </source>
</evidence>
<dbReference type="PROSITE" id="PS52016">
    <property type="entry name" value="TONB_DEPENDENT_REC_3"/>
    <property type="match status" value="1"/>
</dbReference>
<dbReference type="InterPro" id="IPR000531">
    <property type="entry name" value="Beta-barrel_TonB"/>
</dbReference>
<protein>
    <recommendedName>
        <fullName evidence="17">TonB-dependent receptor</fullName>
    </recommendedName>
</protein>
<dbReference type="OrthoDB" id="9782587at2"/>
<evidence type="ECO:0000256" key="6">
    <source>
        <dbReference type="ARBA" id="ARBA00023004"/>
    </source>
</evidence>
<gene>
    <name evidence="15" type="ORF">HME9304_01215</name>
</gene>
<dbReference type="SUPFAM" id="SSF56935">
    <property type="entry name" value="Porins"/>
    <property type="match status" value="1"/>
</dbReference>
<dbReference type="PANTHER" id="PTHR32552">
    <property type="entry name" value="FERRICHROME IRON RECEPTOR-RELATED"/>
    <property type="match status" value="1"/>
</dbReference>
<feature type="domain" description="TonB-dependent receptor plug" evidence="14">
    <location>
        <begin position="49"/>
        <end position="149"/>
    </location>
</feature>
<reference evidence="15 16" key="1">
    <citation type="submission" date="2018-06" db="EMBL/GenBank/DDBJ databases">
        <title>Spongiibacterium sp. HME9304 Genome sequencing and assembly.</title>
        <authorList>
            <person name="Kang H."/>
            <person name="Kim H."/>
            <person name="Joh K."/>
        </authorList>
    </citation>
    <scope>NUCLEOTIDE SEQUENCE [LARGE SCALE GENOMIC DNA]</scope>
    <source>
        <strain evidence="15 16">HME9304</strain>
    </source>
</reference>
<evidence type="ECO:0000256" key="11">
    <source>
        <dbReference type="PROSITE-ProRule" id="PRU01360"/>
    </source>
</evidence>
<evidence type="ECO:0000256" key="1">
    <source>
        <dbReference type="ARBA" id="ARBA00004571"/>
    </source>
</evidence>
<dbReference type="InterPro" id="IPR039426">
    <property type="entry name" value="TonB-dep_rcpt-like"/>
</dbReference>
<evidence type="ECO:0000259" key="13">
    <source>
        <dbReference type="Pfam" id="PF00593"/>
    </source>
</evidence>
<dbReference type="Proteomes" id="UP000248536">
    <property type="component" value="Chromosome"/>
</dbReference>
<name>A0A2Z4LQT8_9FLAO</name>
<evidence type="ECO:0000259" key="14">
    <source>
        <dbReference type="Pfam" id="PF07715"/>
    </source>
</evidence>
<dbReference type="InterPro" id="IPR037066">
    <property type="entry name" value="Plug_dom_sf"/>
</dbReference>
<dbReference type="Gene3D" id="2.170.130.10">
    <property type="entry name" value="TonB-dependent receptor, plug domain"/>
    <property type="match status" value="1"/>
</dbReference>
<keyword evidence="4" id="KW-0410">Iron transport</keyword>
<dbReference type="InterPro" id="IPR036942">
    <property type="entry name" value="Beta-barrel_TonB_sf"/>
</dbReference>
<keyword evidence="9 11" id="KW-0472">Membrane</keyword>
<dbReference type="Pfam" id="PF07715">
    <property type="entry name" value="Plug"/>
    <property type="match status" value="1"/>
</dbReference>
<proteinExistence type="inferred from homology"/>
<evidence type="ECO:0000256" key="7">
    <source>
        <dbReference type="ARBA" id="ARBA00023065"/>
    </source>
</evidence>
<keyword evidence="16" id="KW-1185">Reference proteome</keyword>
<dbReference type="InterPro" id="IPR012910">
    <property type="entry name" value="Plug_dom"/>
</dbReference>
<dbReference type="AlphaFoldDB" id="A0A2Z4LQT8"/>
<comment type="subcellular location">
    <subcellularLocation>
        <location evidence="1 11">Cell outer membrane</location>
        <topology evidence="1 11">Multi-pass membrane protein</topology>
    </subcellularLocation>
</comment>
<keyword evidence="8 12" id="KW-0798">TonB box</keyword>
<keyword evidence="5 11" id="KW-0812">Transmembrane</keyword>
<keyword evidence="2 11" id="KW-0813">Transport</keyword>
<dbReference type="GO" id="GO:0006826">
    <property type="term" value="P:iron ion transport"/>
    <property type="evidence" value="ECO:0007669"/>
    <property type="project" value="UniProtKB-KW"/>
</dbReference>
<evidence type="ECO:0000313" key="15">
    <source>
        <dbReference type="EMBL" id="AWX44215.1"/>
    </source>
</evidence>
<dbReference type="Gene3D" id="2.40.170.20">
    <property type="entry name" value="TonB-dependent receptor, beta-barrel domain"/>
    <property type="match status" value="1"/>
</dbReference>